<proteinExistence type="predicted"/>
<evidence type="ECO:0000313" key="3">
    <source>
        <dbReference type="Proteomes" id="UP000610966"/>
    </source>
</evidence>
<feature type="compositionally biased region" description="Pro residues" evidence="1">
    <location>
        <begin position="284"/>
        <end position="294"/>
    </location>
</feature>
<organism evidence="2 3">
    <name type="scientific">Sphaerimonospora thailandensis</name>
    <dbReference type="NCBI Taxonomy" id="795644"/>
    <lineage>
        <taxon>Bacteria</taxon>
        <taxon>Bacillati</taxon>
        <taxon>Actinomycetota</taxon>
        <taxon>Actinomycetes</taxon>
        <taxon>Streptosporangiales</taxon>
        <taxon>Streptosporangiaceae</taxon>
        <taxon>Sphaerimonospora</taxon>
    </lineage>
</organism>
<protein>
    <recommendedName>
        <fullName evidence="4">Recombination protein RecT</fullName>
    </recommendedName>
</protein>
<dbReference type="AlphaFoldDB" id="A0A8J3VYY6"/>
<dbReference type="Pfam" id="PF03837">
    <property type="entry name" value="RecT"/>
    <property type="match status" value="1"/>
</dbReference>
<evidence type="ECO:0000256" key="1">
    <source>
        <dbReference type="SAM" id="MobiDB-lite"/>
    </source>
</evidence>
<dbReference type="GO" id="GO:0006259">
    <property type="term" value="P:DNA metabolic process"/>
    <property type="evidence" value="ECO:0007669"/>
    <property type="project" value="InterPro"/>
</dbReference>
<keyword evidence="3" id="KW-1185">Reference proteome</keyword>
<feature type="region of interest" description="Disordered" evidence="1">
    <location>
        <begin position="1"/>
        <end position="20"/>
    </location>
</feature>
<comment type="caution">
    <text evidence="2">The sequence shown here is derived from an EMBL/GenBank/DDBJ whole genome shotgun (WGS) entry which is preliminary data.</text>
</comment>
<dbReference type="RefSeq" id="WP_204014142.1">
    <property type="nucleotide sequence ID" value="NZ_BOOG01000015.1"/>
</dbReference>
<gene>
    <name evidence="2" type="ORF">Mth01_17360</name>
</gene>
<reference evidence="2" key="1">
    <citation type="submission" date="2021-01" db="EMBL/GenBank/DDBJ databases">
        <title>Whole genome shotgun sequence of Sphaerimonospora thailandensis NBRC 107569.</title>
        <authorList>
            <person name="Komaki H."/>
            <person name="Tamura T."/>
        </authorList>
    </citation>
    <scope>NUCLEOTIDE SEQUENCE</scope>
    <source>
        <strain evidence="2">NBRC 107569</strain>
    </source>
</reference>
<feature type="region of interest" description="Disordered" evidence="1">
    <location>
        <begin position="259"/>
        <end position="310"/>
    </location>
</feature>
<sequence length="310" mass="33697">MGRNLTQRAEQARGAATQQPATLADQIQTVGARIVQHQADFQAAMPRGIEAAQLIRDAMTCLRATPKLAECYAPSILGGLMTCAQLGLRPGVAGLGHAWLLPMWNGKEGRRDATLIIGYRGYVELGYRHDKVVSIASRVVYSNDRFRLAYNLDGDVLEHEPYVDGPRGEPRLYYALARLQGGYALTEPWTQADMAAHRDRYAMAKKDGQVIGPWADPAQFVEMARKTMIRGPLLKMIPLSTELAIAATVDEGIRVDISPNAPADEVTERPTIEGQVEPGAIEPPTDPAPEPPADGPDVGWPPVNQPEGGF</sequence>
<evidence type="ECO:0008006" key="4">
    <source>
        <dbReference type="Google" id="ProtNLM"/>
    </source>
</evidence>
<name>A0A8J3VYY6_9ACTN</name>
<dbReference type="GO" id="GO:0003677">
    <property type="term" value="F:DNA binding"/>
    <property type="evidence" value="ECO:0007669"/>
    <property type="project" value="InterPro"/>
</dbReference>
<dbReference type="NCBIfam" id="TIGR00616">
    <property type="entry name" value="rect"/>
    <property type="match status" value="1"/>
</dbReference>
<accession>A0A8J3VYY6</accession>
<dbReference type="InterPro" id="IPR004590">
    <property type="entry name" value="ssDNA_annealing_RecT"/>
</dbReference>
<evidence type="ECO:0000313" key="2">
    <source>
        <dbReference type="EMBL" id="GIH69483.1"/>
    </source>
</evidence>
<dbReference type="Proteomes" id="UP000610966">
    <property type="component" value="Unassembled WGS sequence"/>
</dbReference>
<dbReference type="EMBL" id="BOOG01000015">
    <property type="protein sequence ID" value="GIH69483.1"/>
    <property type="molecule type" value="Genomic_DNA"/>
</dbReference>
<dbReference type="InterPro" id="IPR018330">
    <property type="entry name" value="RecT_fam"/>
</dbReference>